<feature type="compositionally biased region" description="Polar residues" evidence="1">
    <location>
        <begin position="91"/>
        <end position="110"/>
    </location>
</feature>
<dbReference type="AlphaFoldDB" id="F0W2B5"/>
<proteinExistence type="predicted"/>
<feature type="compositionally biased region" description="Basic and acidic residues" evidence="1">
    <location>
        <begin position="77"/>
        <end position="86"/>
    </location>
</feature>
<feature type="region of interest" description="Disordered" evidence="1">
    <location>
        <begin position="76"/>
        <end position="110"/>
    </location>
</feature>
<dbReference type="HOGENOM" id="CLU_286784_0_0_1"/>
<gene>
    <name evidence="2" type="primary">AlNc14C9G1165</name>
    <name evidence="2" type="ORF">ALNC14_013430</name>
</gene>
<sequence>MQVHDSSDGDPPPSRDEKIVLQLLEDIRDFLGITESISSAAVTSLLDSRRARIASKLYIDTRDTCDVIENADSQNELARRRAEIQQRRSTKPSMSIDQDSSDGESSPTSASITDRIHFWFKRLGGALAIPIREELLERNLSMDSIMHYVKHFSSLDQWTVYKKARIMHVEISYCEKDCARSSIESIDSSLSFVTALSRHAEFIKNEMRKDIDTICVFPRTGTLSTIFGSDDVRTHDIDITTKFESLMEEVYAVYLQRIIDYQMNALTELASKWREDQLLYQESLTYSAAQAVSSGTKITSFAALTSETYFFLRKRKFEIKRNIFSENFYDWPPRFIPALALGGQTLIAHPRHVGIWWQTTVLSVTEQDISILHHDEVLGILNHIESLHGHIYVPVVETNQNFFRRCGLRNGPFYKWEGQRMLLNNGKDSLWIEVVVTEVEDKKCKVKLKVGLEDLPVAEPWKAYLLENTWLHIRDFRWNAIPKNPDFRIHIGLKFRKLLEEIQSTVIGISCVFPDRNLEKQVQSATWRSLENIASKEEHLYSRYLRAVLQDNETSVIVVDSSQVVNKGGDVAGNSFGKKLSFLRSKATTHDGSIEKSPRRDSQFTYDSTTEPQSFSYNSHGHFDFNGLYHAFPDWKSIDSTQEPLSKSIPISSFEKLTHRLLEETELLSVSIQANNTALARVFVEAFAEKLERQNHFLLSRSWDTERSTLEYVLVELANAYRFLYAWKICRYDLDESARLERARYGRNSMLMTDKERDTAPSISERPLVKTDTLQREWIDRTFVRMEKMILDMIQSLAYRLHNQFFYECNTFLFPSIYGQEWSGILSRPHITGSYGIQLFLCRIQLIVEFVQSELLKGFEHHLGVHEKIQERLTWAILDPFSCLADFYEQVQVSRAKIREWKSDILHLVLGMYEIAGTLHYMVNQKKKKTRTNVHENNEDWEVVQGEALNEIHKISLRLILCVAIRTSTLNTVLAALQPRTNGDTNDGTVQRDSCGNTHNLNSARKQDFVGNLKSVLQSIQPSNDIWKAIVRLSFRSLPWDTNTDARTEFRSHLLNAFVDWETISQQRIQIPQDLALEQLQMRYELEDNAHPPLSSIEIKDGNRLQGVSDLFQLHST</sequence>
<evidence type="ECO:0000313" key="2">
    <source>
        <dbReference type="EMBL" id="CCA15200.1"/>
    </source>
</evidence>
<reference evidence="2" key="1">
    <citation type="journal article" date="2011" name="PLoS Biol.">
        <title>Gene gain and loss during evolution of obligate parasitism in the white rust pathogen of Arabidopsis thaliana.</title>
        <authorList>
            <person name="Kemen E."/>
            <person name="Gardiner A."/>
            <person name="Schultz-Larsen T."/>
            <person name="Kemen A.C."/>
            <person name="Balmuth A.L."/>
            <person name="Robert-Seilaniantz A."/>
            <person name="Bailey K."/>
            <person name="Holub E."/>
            <person name="Studholme D.J."/>
            <person name="Maclean D."/>
            <person name="Jones J.D."/>
        </authorList>
    </citation>
    <scope>NUCLEOTIDE SEQUENCE</scope>
</reference>
<dbReference type="EMBL" id="FR824054">
    <property type="protein sequence ID" value="CCA15200.1"/>
    <property type="molecule type" value="Genomic_DNA"/>
</dbReference>
<evidence type="ECO:0000256" key="1">
    <source>
        <dbReference type="SAM" id="MobiDB-lite"/>
    </source>
</evidence>
<name>F0W2B5_9STRA</name>
<reference evidence="2" key="2">
    <citation type="submission" date="2011-02" db="EMBL/GenBank/DDBJ databases">
        <authorList>
            <person name="MacLean D."/>
        </authorList>
    </citation>
    <scope>NUCLEOTIDE SEQUENCE</scope>
</reference>
<accession>F0W2B5</accession>
<organism evidence="2">
    <name type="scientific">Albugo laibachii Nc14</name>
    <dbReference type="NCBI Taxonomy" id="890382"/>
    <lineage>
        <taxon>Eukaryota</taxon>
        <taxon>Sar</taxon>
        <taxon>Stramenopiles</taxon>
        <taxon>Oomycota</taxon>
        <taxon>Peronosporomycetes</taxon>
        <taxon>Albuginales</taxon>
        <taxon>Albuginaceae</taxon>
        <taxon>Albugo</taxon>
    </lineage>
</organism>
<protein>
    <submittedName>
        <fullName evidence="2">Uncharacterized protein AlNc14C9G1165</fullName>
    </submittedName>
</protein>